<evidence type="ECO:0000313" key="2">
    <source>
        <dbReference type="Ensembl" id="ENSBOBP00000023865.1"/>
    </source>
</evidence>
<protein>
    <submittedName>
        <fullName evidence="2">Uncharacterized protein</fullName>
    </submittedName>
</protein>
<name>A0A8C0FV15_BUBBB</name>
<feature type="region of interest" description="Disordered" evidence="1">
    <location>
        <begin position="12"/>
        <end position="68"/>
    </location>
</feature>
<proteinExistence type="predicted"/>
<dbReference type="AlphaFoldDB" id="A0A8C0FV15"/>
<sequence>KSQSVLVLELHDCDNPPFSLQPPTESDGNGSAASSLASSPHQSEGSQAKEKEHNTPDTETADEVEAKTQEVSVCLEDIMEKLRSAFPNSRGTRVKSPSLASYCSLR</sequence>
<accession>A0A8C0FV15</accession>
<reference evidence="2" key="2">
    <citation type="submission" date="2025-09" db="UniProtKB">
        <authorList>
            <consortium name="Ensembl"/>
        </authorList>
    </citation>
    <scope>IDENTIFICATION</scope>
</reference>
<feature type="region of interest" description="Disordered" evidence="1">
    <location>
        <begin position="85"/>
        <end position="106"/>
    </location>
</feature>
<dbReference type="Ensembl" id="ENSBOBT00000024387.1">
    <property type="protein sequence ID" value="ENSBOBP00000023865.1"/>
    <property type="gene ID" value="ENSBOBG00000014244.1"/>
</dbReference>
<dbReference type="Proteomes" id="UP000694567">
    <property type="component" value="Unplaced"/>
</dbReference>
<evidence type="ECO:0000313" key="3">
    <source>
        <dbReference type="Proteomes" id="UP000694567"/>
    </source>
</evidence>
<organism evidence="2 3">
    <name type="scientific">Bubo bubo</name>
    <name type="common">Eurasian eagle-owl</name>
    <name type="synonym">Strix bubo</name>
    <dbReference type="NCBI Taxonomy" id="30461"/>
    <lineage>
        <taxon>Eukaryota</taxon>
        <taxon>Metazoa</taxon>
        <taxon>Chordata</taxon>
        <taxon>Craniata</taxon>
        <taxon>Vertebrata</taxon>
        <taxon>Euteleostomi</taxon>
        <taxon>Archelosauria</taxon>
        <taxon>Archosauria</taxon>
        <taxon>Dinosauria</taxon>
        <taxon>Saurischia</taxon>
        <taxon>Theropoda</taxon>
        <taxon>Coelurosauria</taxon>
        <taxon>Aves</taxon>
        <taxon>Neognathae</taxon>
        <taxon>Neoaves</taxon>
        <taxon>Telluraves</taxon>
        <taxon>Strigiformes</taxon>
        <taxon>Strigidae</taxon>
        <taxon>Bubo</taxon>
    </lineage>
</organism>
<feature type="compositionally biased region" description="Basic and acidic residues" evidence="1">
    <location>
        <begin position="47"/>
        <end position="56"/>
    </location>
</feature>
<reference evidence="2" key="1">
    <citation type="submission" date="2025-08" db="UniProtKB">
        <authorList>
            <consortium name="Ensembl"/>
        </authorList>
    </citation>
    <scope>IDENTIFICATION</scope>
</reference>
<evidence type="ECO:0000256" key="1">
    <source>
        <dbReference type="SAM" id="MobiDB-lite"/>
    </source>
</evidence>
<keyword evidence="3" id="KW-1185">Reference proteome</keyword>